<evidence type="ECO:0000313" key="4">
    <source>
        <dbReference type="Proteomes" id="UP000887560"/>
    </source>
</evidence>
<evidence type="ECO:0000256" key="1">
    <source>
        <dbReference type="ARBA" id="ARBA00023186"/>
    </source>
</evidence>
<reference evidence="5" key="1">
    <citation type="submission" date="2022-11" db="UniProtKB">
        <authorList>
            <consortium name="WormBaseParasite"/>
        </authorList>
    </citation>
    <scope>IDENTIFICATION</scope>
</reference>
<dbReference type="SMART" id="SM00271">
    <property type="entry name" value="DnaJ"/>
    <property type="match status" value="2"/>
</dbReference>
<feature type="compositionally biased region" description="Low complexity" evidence="2">
    <location>
        <begin position="1"/>
        <end position="13"/>
    </location>
</feature>
<feature type="domain" description="J" evidence="3">
    <location>
        <begin position="36"/>
        <end position="102"/>
    </location>
</feature>
<proteinExistence type="predicted"/>
<dbReference type="GO" id="GO:0005737">
    <property type="term" value="C:cytoplasm"/>
    <property type="evidence" value="ECO:0007669"/>
    <property type="project" value="UniProtKB-ARBA"/>
</dbReference>
<dbReference type="FunFam" id="1.10.287.110:FF:000021">
    <property type="entry name" value="DnaJ (Hsp40) homolog, subfamily B, member 2"/>
    <property type="match status" value="1"/>
</dbReference>
<dbReference type="SUPFAM" id="SSF46565">
    <property type="entry name" value="Chaperone J-domain"/>
    <property type="match status" value="2"/>
</dbReference>
<dbReference type="Pfam" id="PF00226">
    <property type="entry name" value="DnaJ"/>
    <property type="match status" value="2"/>
</dbReference>
<keyword evidence="1" id="KW-0143">Chaperone</keyword>
<sequence length="448" mass="51592">MSNKNTSSKNKFNSNDEGKNNNNADSNGPEKIISDCFYSVLGVKRDAEEAEIKKAYRRLALKWHPDKNPDKKERAERNFKRIAQAYEVLSDGKRRAEYDKHGLTKPTTNNHHHNNYQRRRTTPADAHHHFFPSGMFRSPFDVFREFFGDPFADPFHSPLFGFGRESGGGGGMRSEEEGLFSDKNYECRRRHTTNLFGPFTTDKDENNCEFSTVIRFSTSTKEPGKKLKKTITQTRVVNGYYRRLALKWHPDKNPDKKERAERNFKRIAQAYEVLSDGKRRAEYDKHGLTKPTTNNHHNNYQRRRTTPADAHHHFFPSGMFRSPFDVFREFFGDPFADPFHSPLFGFGRESGGGGGMRSRRRHTTNLFGPFTADKDENNCEFSTVIRFSTSTKEPGKKLKKTITQTRVVNGKRIITKRTEDDGEETVEVTENGVLKSRLINGCPVEISV</sequence>
<accession>A0A915NT54</accession>
<dbReference type="InterPro" id="IPR001623">
    <property type="entry name" value="DnaJ_domain"/>
</dbReference>
<dbReference type="InterPro" id="IPR018253">
    <property type="entry name" value="DnaJ_domain_CS"/>
</dbReference>
<name>A0A915NT54_9BILA</name>
<dbReference type="PANTHER" id="PTHR45168">
    <property type="entry name" value="DNAJ HOMOLOG SUBFAMILY B MEMBER 2"/>
    <property type="match status" value="1"/>
</dbReference>
<keyword evidence="4" id="KW-1185">Reference proteome</keyword>
<dbReference type="InterPro" id="IPR036869">
    <property type="entry name" value="J_dom_sf"/>
</dbReference>
<evidence type="ECO:0000259" key="3">
    <source>
        <dbReference type="PROSITE" id="PS50076"/>
    </source>
</evidence>
<dbReference type="PROSITE" id="PS00636">
    <property type="entry name" value="DNAJ_1"/>
    <property type="match status" value="2"/>
</dbReference>
<protein>
    <submittedName>
        <fullName evidence="5">J domain-containing protein</fullName>
    </submittedName>
</protein>
<dbReference type="PROSITE" id="PS50076">
    <property type="entry name" value="DNAJ_2"/>
    <property type="match status" value="2"/>
</dbReference>
<dbReference type="InterPro" id="IPR043183">
    <property type="entry name" value="DNJB2/6-like"/>
</dbReference>
<dbReference type="GO" id="GO:0051082">
    <property type="term" value="F:unfolded protein binding"/>
    <property type="evidence" value="ECO:0007669"/>
    <property type="project" value="InterPro"/>
</dbReference>
<dbReference type="WBParaSite" id="scf7180000420139.g4796">
    <property type="protein sequence ID" value="scf7180000420139.g4796"/>
    <property type="gene ID" value="scf7180000420139.g4796"/>
</dbReference>
<evidence type="ECO:0000313" key="5">
    <source>
        <dbReference type="WBParaSite" id="scf7180000420139.g4796"/>
    </source>
</evidence>
<dbReference type="GO" id="GO:0030544">
    <property type="term" value="F:Hsp70 protein binding"/>
    <property type="evidence" value="ECO:0007669"/>
    <property type="project" value="InterPro"/>
</dbReference>
<dbReference type="CDD" id="cd06257">
    <property type="entry name" value="DnaJ"/>
    <property type="match status" value="2"/>
</dbReference>
<dbReference type="PANTHER" id="PTHR45168:SF1">
    <property type="entry name" value="DNAJ HOMOLOG SUBFAMILY B MEMBER 2"/>
    <property type="match status" value="1"/>
</dbReference>
<dbReference type="Gene3D" id="1.10.287.110">
    <property type="entry name" value="DnaJ domain"/>
    <property type="match status" value="2"/>
</dbReference>
<organism evidence="4 5">
    <name type="scientific">Meloidogyne floridensis</name>
    <dbReference type="NCBI Taxonomy" id="298350"/>
    <lineage>
        <taxon>Eukaryota</taxon>
        <taxon>Metazoa</taxon>
        <taxon>Ecdysozoa</taxon>
        <taxon>Nematoda</taxon>
        <taxon>Chromadorea</taxon>
        <taxon>Rhabditida</taxon>
        <taxon>Tylenchina</taxon>
        <taxon>Tylenchomorpha</taxon>
        <taxon>Tylenchoidea</taxon>
        <taxon>Meloidogynidae</taxon>
        <taxon>Meloidogyninae</taxon>
        <taxon>Meloidogyne</taxon>
    </lineage>
</organism>
<evidence type="ECO:0000256" key="2">
    <source>
        <dbReference type="SAM" id="MobiDB-lite"/>
    </source>
</evidence>
<dbReference type="AlphaFoldDB" id="A0A915NT54"/>
<feature type="region of interest" description="Disordered" evidence="2">
    <location>
        <begin position="1"/>
        <end position="31"/>
    </location>
</feature>
<dbReference type="Proteomes" id="UP000887560">
    <property type="component" value="Unplaced"/>
</dbReference>
<dbReference type="PRINTS" id="PR00625">
    <property type="entry name" value="JDOMAIN"/>
</dbReference>
<feature type="domain" description="J" evidence="3">
    <location>
        <begin position="209"/>
        <end position="287"/>
    </location>
</feature>